<accession>A0A369JM53</accession>
<dbReference type="Gene3D" id="1.10.1520.10">
    <property type="entry name" value="Ribonuclease III domain"/>
    <property type="match status" value="1"/>
</dbReference>
<feature type="region of interest" description="Disordered" evidence="1">
    <location>
        <begin position="227"/>
        <end position="267"/>
    </location>
</feature>
<feature type="region of interest" description="Disordered" evidence="1">
    <location>
        <begin position="173"/>
        <end position="201"/>
    </location>
</feature>
<gene>
    <name evidence="2" type="ORF">Hypma_010624</name>
</gene>
<dbReference type="GO" id="GO:0006396">
    <property type="term" value="P:RNA processing"/>
    <property type="evidence" value="ECO:0007669"/>
    <property type="project" value="InterPro"/>
</dbReference>
<comment type="caution">
    <text evidence="2">The sequence shown here is derived from an EMBL/GenBank/DDBJ whole genome shotgun (WGS) entry which is preliminary data.</text>
</comment>
<evidence type="ECO:0000313" key="2">
    <source>
        <dbReference type="EMBL" id="RDB22290.1"/>
    </source>
</evidence>
<protein>
    <recommendedName>
        <fullName evidence="4">RNase III domain-containing protein</fullName>
    </recommendedName>
</protein>
<dbReference type="STRING" id="39966.A0A369JM53"/>
<dbReference type="SUPFAM" id="SSF69065">
    <property type="entry name" value="RNase III domain-like"/>
    <property type="match status" value="1"/>
</dbReference>
<reference evidence="2" key="1">
    <citation type="submission" date="2018-04" db="EMBL/GenBank/DDBJ databases">
        <title>Whole genome sequencing of Hypsizygus marmoreus.</title>
        <authorList>
            <person name="Choi I.-G."/>
            <person name="Min B."/>
            <person name="Kim J.-G."/>
            <person name="Kim S."/>
            <person name="Oh Y.-L."/>
            <person name="Kong W.-S."/>
            <person name="Park H."/>
            <person name="Jeong J."/>
            <person name="Song E.-S."/>
        </authorList>
    </citation>
    <scope>NUCLEOTIDE SEQUENCE [LARGE SCALE GENOMIC DNA]</scope>
    <source>
        <strain evidence="2">51987-8</strain>
    </source>
</reference>
<proteinExistence type="predicted"/>
<dbReference type="InterPro" id="IPR036389">
    <property type="entry name" value="RNase_III_sf"/>
</dbReference>
<organism evidence="2 3">
    <name type="scientific">Hypsizygus marmoreus</name>
    <name type="common">White beech mushroom</name>
    <name type="synonym">Agaricus marmoreus</name>
    <dbReference type="NCBI Taxonomy" id="39966"/>
    <lineage>
        <taxon>Eukaryota</taxon>
        <taxon>Fungi</taxon>
        <taxon>Dikarya</taxon>
        <taxon>Basidiomycota</taxon>
        <taxon>Agaricomycotina</taxon>
        <taxon>Agaricomycetes</taxon>
        <taxon>Agaricomycetidae</taxon>
        <taxon>Agaricales</taxon>
        <taxon>Tricholomatineae</taxon>
        <taxon>Lyophyllaceae</taxon>
        <taxon>Hypsizygus</taxon>
    </lineage>
</organism>
<dbReference type="GO" id="GO:0004525">
    <property type="term" value="F:ribonuclease III activity"/>
    <property type="evidence" value="ECO:0007669"/>
    <property type="project" value="InterPro"/>
</dbReference>
<sequence length="267" mass="30241">MTSQLGLQRLIADRTYHDLVTSKGLSWTPPAMRRRKWTYIFTLTREEQDRLEWTGDGLFSSALISVMHQVFPGRPSTFYPPIHKALSQNCIFAALWVNAGVPRAEVEAHPKAYADMLEVIVAVYVDDGDLEPLKVWVKRTFYPLLYIARKAMMEYHTRAYSPATFEVTPLFETSRQKRRRSENNSPTPQQGHQGKRARSREVTTAFGEVTNLGLVALASSSRIVPQALPVSDPETPPKPMIKYSMHEPTSPSIGTSRHRPIDLSFSP</sequence>
<keyword evidence="3" id="KW-1185">Reference proteome</keyword>
<dbReference type="EMBL" id="LUEZ02000052">
    <property type="protein sequence ID" value="RDB22290.1"/>
    <property type="molecule type" value="Genomic_DNA"/>
</dbReference>
<name>A0A369JM53_HYPMA</name>
<evidence type="ECO:0000313" key="3">
    <source>
        <dbReference type="Proteomes" id="UP000076154"/>
    </source>
</evidence>
<evidence type="ECO:0000256" key="1">
    <source>
        <dbReference type="SAM" id="MobiDB-lite"/>
    </source>
</evidence>
<feature type="compositionally biased region" description="Polar residues" evidence="1">
    <location>
        <begin position="183"/>
        <end position="192"/>
    </location>
</feature>
<dbReference type="Proteomes" id="UP000076154">
    <property type="component" value="Unassembled WGS sequence"/>
</dbReference>
<dbReference type="OrthoDB" id="416741at2759"/>
<dbReference type="InParanoid" id="A0A369JM53"/>
<evidence type="ECO:0008006" key="4">
    <source>
        <dbReference type="Google" id="ProtNLM"/>
    </source>
</evidence>
<dbReference type="AlphaFoldDB" id="A0A369JM53"/>